<evidence type="ECO:0000259" key="16">
    <source>
        <dbReference type="PROSITE" id="PS50089"/>
    </source>
</evidence>
<dbReference type="PROSITE" id="PS50089">
    <property type="entry name" value="ZF_RING_2"/>
    <property type="match status" value="1"/>
</dbReference>
<keyword evidence="8 14" id="KW-0863">Zinc-finger</keyword>
<evidence type="ECO:0000256" key="5">
    <source>
        <dbReference type="ARBA" id="ARBA00022679"/>
    </source>
</evidence>
<protein>
    <recommendedName>
        <fullName evidence="4">RING-type E3 ubiquitin transferase</fullName>
        <ecNumber evidence="4">2.3.2.27</ecNumber>
    </recommendedName>
</protein>
<dbReference type="EMBL" id="BKCP01006460">
    <property type="protein sequence ID" value="GER42819.1"/>
    <property type="molecule type" value="Genomic_DNA"/>
</dbReference>
<evidence type="ECO:0000256" key="12">
    <source>
        <dbReference type="ARBA" id="ARBA00023136"/>
    </source>
</evidence>
<dbReference type="OrthoDB" id="9984778at2759"/>
<dbReference type="UniPathway" id="UPA00143"/>
<evidence type="ECO:0000256" key="13">
    <source>
        <dbReference type="ARBA" id="ARBA00024209"/>
    </source>
</evidence>
<dbReference type="GO" id="GO:0016567">
    <property type="term" value="P:protein ubiquitination"/>
    <property type="evidence" value="ECO:0007669"/>
    <property type="project" value="UniProtKB-UniPathway"/>
</dbReference>
<feature type="domain" description="RING-type" evidence="16">
    <location>
        <begin position="98"/>
        <end position="140"/>
    </location>
</feature>
<keyword evidence="5" id="KW-0808">Transferase</keyword>
<dbReference type="SMART" id="SM00184">
    <property type="entry name" value="RING"/>
    <property type="match status" value="1"/>
</dbReference>
<dbReference type="GO" id="GO:0008270">
    <property type="term" value="F:zinc ion binding"/>
    <property type="evidence" value="ECO:0007669"/>
    <property type="project" value="UniProtKB-KW"/>
</dbReference>
<dbReference type="PANTHER" id="PTHR46913">
    <property type="entry name" value="RING-H2 FINGER PROTEIN ATL16"/>
    <property type="match status" value="1"/>
</dbReference>
<dbReference type="InterPro" id="IPR001841">
    <property type="entry name" value="Znf_RING"/>
</dbReference>
<dbReference type="GO" id="GO:0061630">
    <property type="term" value="F:ubiquitin protein ligase activity"/>
    <property type="evidence" value="ECO:0007669"/>
    <property type="project" value="UniProtKB-EC"/>
</dbReference>
<evidence type="ECO:0000256" key="3">
    <source>
        <dbReference type="ARBA" id="ARBA00004906"/>
    </source>
</evidence>
<keyword evidence="12" id="KW-0472">Membrane</keyword>
<evidence type="ECO:0000256" key="9">
    <source>
        <dbReference type="ARBA" id="ARBA00022786"/>
    </source>
</evidence>
<dbReference type="InterPro" id="IPR013083">
    <property type="entry name" value="Znf_RING/FYVE/PHD"/>
</dbReference>
<dbReference type="FunFam" id="3.30.40.10:FF:000187">
    <property type="entry name" value="E3 ubiquitin-protein ligase ATL6"/>
    <property type="match status" value="1"/>
</dbReference>
<dbReference type="Pfam" id="PF13639">
    <property type="entry name" value="zf-RING_2"/>
    <property type="match status" value="1"/>
</dbReference>
<dbReference type="PANTHER" id="PTHR46913:SF19">
    <property type="entry name" value="RING-TYPE E3 UBIQUITIN TRANSFERASE"/>
    <property type="match status" value="1"/>
</dbReference>
<evidence type="ECO:0000313" key="18">
    <source>
        <dbReference type="Proteomes" id="UP000325081"/>
    </source>
</evidence>
<dbReference type="Proteomes" id="UP000325081">
    <property type="component" value="Unassembled WGS sequence"/>
</dbReference>
<evidence type="ECO:0000313" key="17">
    <source>
        <dbReference type="EMBL" id="GER42819.1"/>
    </source>
</evidence>
<proteinExistence type="inferred from homology"/>
<comment type="caution">
    <text evidence="17">The sequence shown here is derived from an EMBL/GenBank/DDBJ whole genome shotgun (WGS) entry which is preliminary data.</text>
</comment>
<keyword evidence="7" id="KW-0479">Metal-binding</keyword>
<feature type="region of interest" description="Disordered" evidence="15">
    <location>
        <begin position="10"/>
        <end position="38"/>
    </location>
</feature>
<organism evidence="17 18">
    <name type="scientific">Striga asiatica</name>
    <name type="common">Asiatic witchweed</name>
    <name type="synonym">Buchnera asiatica</name>
    <dbReference type="NCBI Taxonomy" id="4170"/>
    <lineage>
        <taxon>Eukaryota</taxon>
        <taxon>Viridiplantae</taxon>
        <taxon>Streptophyta</taxon>
        <taxon>Embryophyta</taxon>
        <taxon>Tracheophyta</taxon>
        <taxon>Spermatophyta</taxon>
        <taxon>Magnoliopsida</taxon>
        <taxon>eudicotyledons</taxon>
        <taxon>Gunneridae</taxon>
        <taxon>Pentapetalae</taxon>
        <taxon>asterids</taxon>
        <taxon>lamiids</taxon>
        <taxon>Lamiales</taxon>
        <taxon>Orobanchaceae</taxon>
        <taxon>Buchnereae</taxon>
        <taxon>Striga</taxon>
    </lineage>
</organism>
<keyword evidence="9" id="KW-0833">Ubl conjugation pathway</keyword>
<gene>
    <name evidence="17" type="ORF">STAS_19636</name>
</gene>
<keyword evidence="11" id="KW-1133">Transmembrane helix</keyword>
<evidence type="ECO:0000256" key="10">
    <source>
        <dbReference type="ARBA" id="ARBA00022833"/>
    </source>
</evidence>
<evidence type="ECO:0000256" key="14">
    <source>
        <dbReference type="PROSITE-ProRule" id="PRU00175"/>
    </source>
</evidence>
<accession>A0A5A7QC46</accession>
<evidence type="ECO:0000256" key="15">
    <source>
        <dbReference type="SAM" id="MobiDB-lite"/>
    </source>
</evidence>
<dbReference type="EC" id="2.3.2.27" evidence="4"/>
<dbReference type="Gene3D" id="3.30.40.10">
    <property type="entry name" value="Zinc/RING finger domain, C3HC4 (zinc finger)"/>
    <property type="match status" value="1"/>
</dbReference>
<dbReference type="CDD" id="cd16461">
    <property type="entry name" value="RING-H2_EL5-like"/>
    <property type="match status" value="1"/>
</dbReference>
<evidence type="ECO:0000256" key="8">
    <source>
        <dbReference type="ARBA" id="ARBA00022771"/>
    </source>
</evidence>
<reference evidence="18" key="1">
    <citation type="journal article" date="2019" name="Curr. Biol.">
        <title>Genome Sequence of Striga asiatica Provides Insight into the Evolution of Plant Parasitism.</title>
        <authorList>
            <person name="Yoshida S."/>
            <person name="Kim S."/>
            <person name="Wafula E.K."/>
            <person name="Tanskanen J."/>
            <person name="Kim Y.M."/>
            <person name="Honaas L."/>
            <person name="Yang Z."/>
            <person name="Spallek T."/>
            <person name="Conn C.E."/>
            <person name="Ichihashi Y."/>
            <person name="Cheong K."/>
            <person name="Cui S."/>
            <person name="Der J.P."/>
            <person name="Gundlach H."/>
            <person name="Jiao Y."/>
            <person name="Hori C."/>
            <person name="Ishida J.K."/>
            <person name="Kasahara H."/>
            <person name="Kiba T."/>
            <person name="Kim M.S."/>
            <person name="Koo N."/>
            <person name="Laohavisit A."/>
            <person name="Lee Y.H."/>
            <person name="Lumba S."/>
            <person name="McCourt P."/>
            <person name="Mortimer J.C."/>
            <person name="Mutuku J.M."/>
            <person name="Nomura T."/>
            <person name="Sasaki-Sekimoto Y."/>
            <person name="Seto Y."/>
            <person name="Wang Y."/>
            <person name="Wakatake T."/>
            <person name="Sakakibara H."/>
            <person name="Demura T."/>
            <person name="Yamaguchi S."/>
            <person name="Yoneyama K."/>
            <person name="Manabe R.I."/>
            <person name="Nelson D.C."/>
            <person name="Schulman A.H."/>
            <person name="Timko M.P."/>
            <person name="dePamphilis C.W."/>
            <person name="Choi D."/>
            <person name="Shirasu K."/>
        </authorList>
    </citation>
    <scope>NUCLEOTIDE SEQUENCE [LARGE SCALE GENOMIC DNA]</scope>
    <source>
        <strain evidence="18">cv. UVA1</strain>
    </source>
</reference>
<evidence type="ECO:0000256" key="1">
    <source>
        <dbReference type="ARBA" id="ARBA00000900"/>
    </source>
</evidence>
<keyword evidence="6" id="KW-0812">Transmembrane</keyword>
<evidence type="ECO:0000256" key="4">
    <source>
        <dbReference type="ARBA" id="ARBA00012483"/>
    </source>
</evidence>
<dbReference type="GO" id="GO:0016020">
    <property type="term" value="C:membrane"/>
    <property type="evidence" value="ECO:0007669"/>
    <property type="project" value="UniProtKB-SubCell"/>
</dbReference>
<keyword evidence="18" id="KW-1185">Reference proteome</keyword>
<comment type="similarity">
    <text evidence="13">Belongs to the RING-type zinc finger family. ATL subfamily.</text>
</comment>
<evidence type="ECO:0000256" key="7">
    <source>
        <dbReference type="ARBA" id="ARBA00022723"/>
    </source>
</evidence>
<comment type="catalytic activity">
    <reaction evidence="1">
        <text>S-ubiquitinyl-[E2 ubiquitin-conjugating enzyme]-L-cysteine + [acceptor protein]-L-lysine = [E2 ubiquitin-conjugating enzyme]-L-cysteine + N(6)-ubiquitinyl-[acceptor protein]-L-lysine.</text>
        <dbReference type="EC" id="2.3.2.27"/>
    </reaction>
</comment>
<dbReference type="InterPro" id="IPR044600">
    <property type="entry name" value="ATL1/ATL16-like"/>
</dbReference>
<evidence type="ECO:0000256" key="6">
    <source>
        <dbReference type="ARBA" id="ARBA00022692"/>
    </source>
</evidence>
<evidence type="ECO:0000256" key="11">
    <source>
        <dbReference type="ARBA" id="ARBA00022989"/>
    </source>
</evidence>
<keyword evidence="10" id="KW-0862">Zinc</keyword>
<evidence type="ECO:0000256" key="2">
    <source>
        <dbReference type="ARBA" id="ARBA00004167"/>
    </source>
</evidence>
<dbReference type="AlphaFoldDB" id="A0A5A7QC46"/>
<name>A0A5A7QC46_STRAF</name>
<sequence length="352" mass="39628">MLHVLRVPRKLLPPIPTPNPTSQSPQKPPEDIHNPNPNARHTKCRFRLPILPHVENGSNPDNPVWHIRTVGLPQTTIDLIPTFVYGKSSVAVLGRGDCSVCLNEFKENETLRLLPKCSHTFHVSCIDTWLRSNKNCPICRGLVNLDAKSDEPPSPSSSVLVGENGGEARMDGIGTEDQLADIFLGSRFISNNNNNKFRVSVRMDGIEIEDQLANILLGSRFISSNNNNKFRVRVLSDLSDRMACLDRGFRENVRRSVSVDFSCGTDVYRESVCPRRDEGCSCAKMGVIERRIFSDVILKRGCKNLRICRTIKSSSFGRSLEKRPVLMKRSFSFSGKRSIRKNSRRPEVEVSR</sequence>
<dbReference type="SUPFAM" id="SSF57850">
    <property type="entry name" value="RING/U-box"/>
    <property type="match status" value="1"/>
</dbReference>
<comment type="pathway">
    <text evidence="3">Protein modification; protein ubiquitination.</text>
</comment>
<comment type="subcellular location">
    <subcellularLocation>
        <location evidence="2">Membrane</location>
        <topology evidence="2">Single-pass membrane protein</topology>
    </subcellularLocation>
</comment>